<evidence type="ECO:0000256" key="2">
    <source>
        <dbReference type="SAM" id="SignalP"/>
    </source>
</evidence>
<name>A0A9P6FVN9_9FUNG</name>
<dbReference type="OrthoDB" id="2434892at2759"/>
<keyword evidence="4" id="KW-1185">Reference proteome</keyword>
<dbReference type="Proteomes" id="UP000780801">
    <property type="component" value="Unassembled WGS sequence"/>
</dbReference>
<accession>A0A9P6FVN9</accession>
<reference evidence="3" key="1">
    <citation type="journal article" date="2020" name="Fungal Divers.">
        <title>Resolving the Mortierellaceae phylogeny through synthesis of multi-gene phylogenetics and phylogenomics.</title>
        <authorList>
            <person name="Vandepol N."/>
            <person name="Liber J."/>
            <person name="Desiro A."/>
            <person name="Na H."/>
            <person name="Kennedy M."/>
            <person name="Barry K."/>
            <person name="Grigoriev I.V."/>
            <person name="Miller A.N."/>
            <person name="O'Donnell K."/>
            <person name="Stajich J.E."/>
            <person name="Bonito G."/>
        </authorList>
    </citation>
    <scope>NUCLEOTIDE SEQUENCE</scope>
    <source>
        <strain evidence="3">KOD1015</strain>
    </source>
</reference>
<gene>
    <name evidence="3" type="ORF">BGW38_001384</name>
</gene>
<feature type="compositionally biased region" description="Pro residues" evidence="1">
    <location>
        <begin position="191"/>
        <end position="213"/>
    </location>
</feature>
<evidence type="ECO:0000313" key="4">
    <source>
        <dbReference type="Proteomes" id="UP000780801"/>
    </source>
</evidence>
<evidence type="ECO:0000256" key="1">
    <source>
        <dbReference type="SAM" id="MobiDB-lite"/>
    </source>
</evidence>
<organism evidence="3 4">
    <name type="scientific">Lunasporangiospora selenospora</name>
    <dbReference type="NCBI Taxonomy" id="979761"/>
    <lineage>
        <taxon>Eukaryota</taxon>
        <taxon>Fungi</taxon>
        <taxon>Fungi incertae sedis</taxon>
        <taxon>Mucoromycota</taxon>
        <taxon>Mortierellomycotina</taxon>
        <taxon>Mortierellomycetes</taxon>
        <taxon>Mortierellales</taxon>
        <taxon>Mortierellaceae</taxon>
        <taxon>Lunasporangiospora</taxon>
    </lineage>
</organism>
<evidence type="ECO:0000313" key="3">
    <source>
        <dbReference type="EMBL" id="KAF9581555.1"/>
    </source>
</evidence>
<feature type="signal peptide" evidence="2">
    <location>
        <begin position="1"/>
        <end position="20"/>
    </location>
</feature>
<sequence>MKFNTCTLLISAALTAVASAVPLVPQPLNVVEPATHILTRRCVDCTQKDTVALNLIVKASADHYSAIAHEHLNNLMVDFSAASVTSGAQDLPQEKAALSVAVQTKIDEAKRACSPEALESEIKVTVTSDSSMDIPWSKKDEIEKKMVELDAKITKLILERIEAQVNAELLSKDCTEKMTNTEIVPTSEAPAPIPEAPAPVPEAPAPVPEAPAPLPEAVPAPAPSGAQPGINVAASIDSKYVCRSGCKDSGDANTVLSLRVNLENEFKPRLEHFYDREVPTACDEKRSSLLGGVLSLVANLNVNA</sequence>
<dbReference type="EMBL" id="JAABOA010001435">
    <property type="protein sequence ID" value="KAF9581555.1"/>
    <property type="molecule type" value="Genomic_DNA"/>
</dbReference>
<dbReference type="AlphaFoldDB" id="A0A9P6FVN9"/>
<proteinExistence type="predicted"/>
<protein>
    <submittedName>
        <fullName evidence="3">Uncharacterized protein</fullName>
    </submittedName>
</protein>
<comment type="caution">
    <text evidence="3">The sequence shown here is derived from an EMBL/GenBank/DDBJ whole genome shotgun (WGS) entry which is preliminary data.</text>
</comment>
<feature type="chain" id="PRO_5040176402" evidence="2">
    <location>
        <begin position="21"/>
        <end position="304"/>
    </location>
</feature>
<keyword evidence="2" id="KW-0732">Signal</keyword>
<feature type="region of interest" description="Disordered" evidence="1">
    <location>
        <begin position="185"/>
        <end position="213"/>
    </location>
</feature>